<dbReference type="eggNOG" id="COG1966">
    <property type="taxonomic scope" value="Bacteria"/>
</dbReference>
<comment type="caution">
    <text evidence="9">The sequence shown here is derived from an EMBL/GenBank/DDBJ whole genome shotgun (WGS) entry which is preliminary data.</text>
</comment>
<feature type="transmembrane region" description="Helical" evidence="7">
    <location>
        <begin position="125"/>
        <end position="147"/>
    </location>
</feature>
<keyword evidence="4 7" id="KW-0812">Transmembrane</keyword>
<feature type="transmembrane region" description="Helical" evidence="7">
    <location>
        <begin position="415"/>
        <end position="433"/>
    </location>
</feature>
<feature type="transmembrane region" description="Helical" evidence="7">
    <location>
        <begin position="445"/>
        <end position="465"/>
    </location>
</feature>
<feature type="domain" description="CstA N-terminal" evidence="8">
    <location>
        <begin position="5"/>
        <end position="161"/>
    </location>
</feature>
<feature type="transmembrane region" description="Helical" evidence="7">
    <location>
        <begin position="82"/>
        <end position="104"/>
    </location>
</feature>
<dbReference type="RefSeq" id="WP_037443179.1">
    <property type="nucleotide sequence ID" value="NZ_JPEO01000008.1"/>
</dbReference>
<sequence>MLWFLLCVGLLIGGYFIYGTFVEKVFGINKGRQTPAYAQNDGVDYVPMSKSKVYLIQLLNIAGVGPIFGPILGAMYGPSAMLWIVIGCIFAGAVHDYFSGMLSVRNGGQSVPNLAGKYLGKSAKNFMNIFALVLLLLVGVVFISAPAGLLGKLTGMSVTMFVGIIFVYYLIATIVPVDKIIGRLYPFFGALLLFMSVGLTIAIVVSDQHSLLAGFGPADFLKNLNPKDAPLWPALFITIACGAISGFHATQSPLMARCVENESNGRFVFYGAMIGEGVIALIWCAIALSFFDGVQGLSEGMNGNPANVVYAASTGLLGTVGGFMAVLGVIVLPITSGDTAFRSARLILAEYFNMPQVKISKRLLLALPLFVLGAILTQVDFGIIWRYFGVANQATAVMMLWTAAAYLMRTNKLHWICTIPAMFMTAVVFSFLLNSQTLGAGLPMTVSTIAGIVITAVVTAMVFYISKGKDAAISAEEA</sequence>
<feature type="transmembrane region" description="Helical" evidence="7">
    <location>
        <begin position="308"/>
        <end position="335"/>
    </location>
</feature>
<feature type="transmembrane region" description="Helical" evidence="7">
    <location>
        <begin position="390"/>
        <end position="408"/>
    </location>
</feature>
<keyword evidence="10" id="KW-1185">Reference proteome</keyword>
<feature type="transmembrane region" description="Helical" evidence="7">
    <location>
        <begin position="6"/>
        <end position="26"/>
    </location>
</feature>
<dbReference type="Proteomes" id="UP000029264">
    <property type="component" value="Unassembled WGS sequence"/>
</dbReference>
<evidence type="ECO:0000313" key="10">
    <source>
        <dbReference type="Proteomes" id="UP000029264"/>
    </source>
</evidence>
<feature type="transmembrane region" description="Helical" evidence="7">
    <location>
        <begin position="184"/>
        <end position="205"/>
    </location>
</feature>
<feature type="transmembrane region" description="Helical" evidence="7">
    <location>
        <begin position="153"/>
        <end position="172"/>
    </location>
</feature>
<accession>A0A094JD03</accession>
<dbReference type="InterPro" id="IPR051605">
    <property type="entry name" value="CstA"/>
</dbReference>
<feature type="transmembrane region" description="Helical" evidence="7">
    <location>
        <begin position="363"/>
        <end position="384"/>
    </location>
</feature>
<comment type="similarity">
    <text evidence="2">Belongs to the peptide transporter carbon starvation (CstA) (TC 2.A.114) family.</text>
</comment>
<dbReference type="GO" id="GO:0005886">
    <property type="term" value="C:plasma membrane"/>
    <property type="evidence" value="ECO:0007669"/>
    <property type="project" value="UniProtKB-SubCell"/>
</dbReference>
<dbReference type="InterPro" id="IPR003706">
    <property type="entry name" value="CstA_N"/>
</dbReference>
<reference evidence="9 10" key="1">
    <citation type="submission" date="2014-06" db="EMBL/GenBank/DDBJ databases">
        <title>Shewanella sp. YQH10.</title>
        <authorList>
            <person name="Liu Y."/>
            <person name="Zeng R."/>
        </authorList>
    </citation>
    <scope>NUCLEOTIDE SEQUENCE [LARGE SCALE GENOMIC DNA]</scope>
    <source>
        <strain evidence="9 10">YQH10</strain>
    </source>
</reference>
<dbReference type="AlphaFoldDB" id="A0A094JD03"/>
<dbReference type="EMBL" id="JPEO01000008">
    <property type="protein sequence ID" value="KFZ37142.1"/>
    <property type="molecule type" value="Genomic_DNA"/>
</dbReference>
<dbReference type="Pfam" id="PF02554">
    <property type="entry name" value="CstA"/>
    <property type="match status" value="1"/>
</dbReference>
<comment type="subcellular location">
    <subcellularLocation>
        <location evidence="1">Cell membrane</location>
        <topology evidence="1">Multi-pass membrane protein</topology>
    </subcellularLocation>
</comment>
<keyword evidence="6 7" id="KW-0472">Membrane</keyword>
<keyword evidence="5 7" id="KW-1133">Transmembrane helix</keyword>
<evidence type="ECO:0000256" key="5">
    <source>
        <dbReference type="ARBA" id="ARBA00022989"/>
    </source>
</evidence>
<dbReference type="STRING" id="1515746.HR45_12065"/>
<feature type="transmembrane region" description="Helical" evidence="7">
    <location>
        <begin position="229"/>
        <end position="247"/>
    </location>
</feature>
<dbReference type="OrthoDB" id="9761224at2"/>
<evidence type="ECO:0000256" key="6">
    <source>
        <dbReference type="ARBA" id="ARBA00023136"/>
    </source>
</evidence>
<evidence type="ECO:0000256" key="4">
    <source>
        <dbReference type="ARBA" id="ARBA00022692"/>
    </source>
</evidence>
<name>A0A094JD03_9GAMM</name>
<evidence type="ECO:0000256" key="1">
    <source>
        <dbReference type="ARBA" id="ARBA00004651"/>
    </source>
</evidence>
<dbReference type="PANTHER" id="PTHR30252:SF4">
    <property type="entry name" value="CARBON STARVATION"/>
    <property type="match status" value="1"/>
</dbReference>
<proteinExistence type="inferred from homology"/>
<feature type="transmembrane region" description="Helical" evidence="7">
    <location>
        <begin position="267"/>
        <end position="288"/>
    </location>
</feature>
<evidence type="ECO:0000259" key="8">
    <source>
        <dbReference type="Pfam" id="PF02554"/>
    </source>
</evidence>
<evidence type="ECO:0000256" key="2">
    <source>
        <dbReference type="ARBA" id="ARBA00007755"/>
    </source>
</evidence>
<keyword evidence="3" id="KW-1003">Cell membrane</keyword>
<feature type="transmembrane region" description="Helical" evidence="7">
    <location>
        <begin position="53"/>
        <end position="76"/>
    </location>
</feature>
<dbReference type="PANTHER" id="PTHR30252">
    <property type="entry name" value="INNER MEMBRANE PEPTIDE TRANSPORTER"/>
    <property type="match status" value="1"/>
</dbReference>
<gene>
    <name evidence="9" type="ORF">HR45_12065</name>
</gene>
<evidence type="ECO:0000313" key="9">
    <source>
        <dbReference type="EMBL" id="KFZ37142.1"/>
    </source>
</evidence>
<protein>
    <submittedName>
        <fullName evidence="9">Carbon starvation protein CstA</fullName>
    </submittedName>
</protein>
<evidence type="ECO:0000256" key="7">
    <source>
        <dbReference type="SAM" id="Phobius"/>
    </source>
</evidence>
<organism evidence="9 10">
    <name type="scientific">Shewanella mangrovi</name>
    <dbReference type="NCBI Taxonomy" id="1515746"/>
    <lineage>
        <taxon>Bacteria</taxon>
        <taxon>Pseudomonadati</taxon>
        <taxon>Pseudomonadota</taxon>
        <taxon>Gammaproteobacteria</taxon>
        <taxon>Alteromonadales</taxon>
        <taxon>Shewanellaceae</taxon>
        <taxon>Shewanella</taxon>
    </lineage>
</organism>
<dbReference type="GO" id="GO:0009267">
    <property type="term" value="P:cellular response to starvation"/>
    <property type="evidence" value="ECO:0007669"/>
    <property type="project" value="InterPro"/>
</dbReference>
<evidence type="ECO:0000256" key="3">
    <source>
        <dbReference type="ARBA" id="ARBA00022475"/>
    </source>
</evidence>